<dbReference type="AlphaFoldDB" id="A0A0E0F918"/>
<keyword evidence="2" id="KW-1185">Reference proteome</keyword>
<name>A0A0E0F918_9ORYZ</name>
<evidence type="ECO:0000313" key="1">
    <source>
        <dbReference type="EnsemblPlants" id="OMERI12G00360.1"/>
    </source>
</evidence>
<protein>
    <submittedName>
        <fullName evidence="1">Uncharacterized protein</fullName>
    </submittedName>
</protein>
<dbReference type="HOGENOM" id="CLU_2610084_0_0_1"/>
<evidence type="ECO:0000313" key="2">
    <source>
        <dbReference type="Proteomes" id="UP000008021"/>
    </source>
</evidence>
<proteinExistence type="predicted"/>
<dbReference type="EnsemblPlants" id="OMERI12G00360.1">
    <property type="protein sequence ID" value="OMERI12G00360.1"/>
    <property type="gene ID" value="OMERI12G00360"/>
</dbReference>
<organism evidence="1">
    <name type="scientific">Oryza meridionalis</name>
    <dbReference type="NCBI Taxonomy" id="40149"/>
    <lineage>
        <taxon>Eukaryota</taxon>
        <taxon>Viridiplantae</taxon>
        <taxon>Streptophyta</taxon>
        <taxon>Embryophyta</taxon>
        <taxon>Tracheophyta</taxon>
        <taxon>Spermatophyta</taxon>
        <taxon>Magnoliopsida</taxon>
        <taxon>Liliopsida</taxon>
        <taxon>Poales</taxon>
        <taxon>Poaceae</taxon>
        <taxon>BOP clade</taxon>
        <taxon>Oryzoideae</taxon>
        <taxon>Oryzeae</taxon>
        <taxon>Oryzinae</taxon>
        <taxon>Oryza</taxon>
    </lineage>
</organism>
<reference evidence="1" key="2">
    <citation type="submission" date="2018-05" db="EMBL/GenBank/DDBJ databases">
        <title>OmerRS3 (Oryza meridionalis Reference Sequence Version 3).</title>
        <authorList>
            <person name="Zhang J."/>
            <person name="Kudrna D."/>
            <person name="Lee S."/>
            <person name="Talag J."/>
            <person name="Welchert J."/>
            <person name="Wing R.A."/>
        </authorList>
    </citation>
    <scope>NUCLEOTIDE SEQUENCE [LARGE SCALE GENOMIC DNA]</scope>
    <source>
        <strain evidence="1">cv. OR44</strain>
    </source>
</reference>
<reference evidence="1" key="1">
    <citation type="submission" date="2015-04" db="UniProtKB">
        <authorList>
            <consortium name="EnsemblPlants"/>
        </authorList>
    </citation>
    <scope>IDENTIFICATION</scope>
</reference>
<dbReference type="Gramene" id="OMERI12G00360.1">
    <property type="protein sequence ID" value="OMERI12G00360.1"/>
    <property type="gene ID" value="OMERI12G00360"/>
</dbReference>
<sequence>MCRARLQHRGHRCPLPMCGTRDPLPYCRRIKFLARLVMVDKNVKLQGLILKLDAPRRHEADVTVESSVDDHVLPLPANG</sequence>
<dbReference type="Proteomes" id="UP000008021">
    <property type="component" value="Chromosome 12"/>
</dbReference>
<accession>A0A0E0F918</accession>